<organism evidence="1">
    <name type="scientific">Cucumis melo</name>
    <name type="common">Muskmelon</name>
    <dbReference type="NCBI Taxonomy" id="3656"/>
    <lineage>
        <taxon>Eukaryota</taxon>
        <taxon>Viridiplantae</taxon>
        <taxon>Streptophyta</taxon>
        <taxon>Embryophyta</taxon>
        <taxon>Tracheophyta</taxon>
        <taxon>Spermatophyta</taxon>
        <taxon>Magnoliopsida</taxon>
        <taxon>eudicotyledons</taxon>
        <taxon>Gunneridae</taxon>
        <taxon>Pentapetalae</taxon>
        <taxon>rosids</taxon>
        <taxon>fabids</taxon>
        <taxon>Cucurbitales</taxon>
        <taxon>Cucurbitaceae</taxon>
        <taxon>Benincaseae</taxon>
        <taxon>Cucumis</taxon>
    </lineage>
</organism>
<sequence length="146" mass="17115">MDVVRSVVSTNDVILNRSCRDMGVGAFYVKVREAQHRWPNKPSISGPVNLESLEPMIYRSIRFLAHMDSTKNKYVKVSLVVVLARDFQKEKKSWTKEEVENYKEYNFNYKLRVLDINSNTRDINLVKEARNSIFLDDLGFKYKLGF</sequence>
<dbReference type="AlphaFoldDB" id="A0A9I9EEK1"/>
<proteinExistence type="predicted"/>
<dbReference type="Gramene" id="MELO3C032722.2.1">
    <property type="protein sequence ID" value="MELO3C032722.2.1"/>
    <property type="gene ID" value="MELO3C032722.2"/>
</dbReference>
<reference evidence="1" key="1">
    <citation type="submission" date="2023-03" db="UniProtKB">
        <authorList>
            <consortium name="EnsemblPlants"/>
        </authorList>
    </citation>
    <scope>IDENTIFICATION</scope>
</reference>
<evidence type="ECO:0000313" key="1">
    <source>
        <dbReference type="EnsemblPlants" id="MELO3C032722.2.1"/>
    </source>
</evidence>
<dbReference type="EnsemblPlants" id="MELO3C032722.2.1">
    <property type="protein sequence ID" value="MELO3C032722.2.1"/>
    <property type="gene ID" value="MELO3C032722.2"/>
</dbReference>
<name>A0A9I9EEK1_CUCME</name>
<protein>
    <submittedName>
        <fullName evidence="1">Uncharacterized protein</fullName>
    </submittedName>
</protein>
<accession>A0A9I9EEK1</accession>